<name>A0A974D8Z3_XENLA</name>
<dbReference type="Proteomes" id="UP000694892">
    <property type="component" value="Chromosome 3S"/>
</dbReference>
<reference evidence="2" key="1">
    <citation type="journal article" date="2016" name="Nature">
        <title>Genome evolution in the allotetraploid frog Xenopus laevis.</title>
        <authorList>
            <person name="Session A.M."/>
            <person name="Uno Y."/>
            <person name="Kwon T."/>
            <person name="Chapman J.A."/>
            <person name="Toyoda A."/>
            <person name="Takahashi S."/>
            <person name="Fukui A."/>
            <person name="Hikosaka A."/>
            <person name="Suzuki A."/>
            <person name="Kondo M."/>
            <person name="van Heeringen S.J."/>
            <person name="Quigley I."/>
            <person name="Heinz S."/>
            <person name="Ogino H."/>
            <person name="Ochi H."/>
            <person name="Hellsten U."/>
            <person name="Lyons J.B."/>
            <person name="Simakov O."/>
            <person name="Putnam N."/>
            <person name="Stites J."/>
            <person name="Kuroki Y."/>
            <person name="Tanaka T."/>
            <person name="Michiue T."/>
            <person name="Watanabe M."/>
            <person name="Bogdanovic O."/>
            <person name="Lister R."/>
            <person name="Georgiou G."/>
            <person name="Paranjpe S.S."/>
            <person name="van Kruijsbergen I."/>
            <person name="Shu S."/>
            <person name="Carlson J."/>
            <person name="Kinoshita T."/>
            <person name="Ohta Y."/>
            <person name="Mawaribuchi S."/>
            <person name="Jenkins J."/>
            <person name="Grimwood J."/>
            <person name="Schmutz J."/>
            <person name="Mitros T."/>
            <person name="Mozaffari S.V."/>
            <person name="Suzuki Y."/>
            <person name="Haramoto Y."/>
            <person name="Yamamoto T.S."/>
            <person name="Takagi C."/>
            <person name="Heald R."/>
            <person name="Miller K."/>
            <person name="Haudenschild C."/>
            <person name="Kitzman J."/>
            <person name="Nakayama T."/>
            <person name="Izutsu Y."/>
            <person name="Robert J."/>
            <person name="Fortriede J."/>
            <person name="Burns K."/>
            <person name="Lotay V."/>
            <person name="Karimi K."/>
            <person name="Yasuoka Y."/>
            <person name="Dichmann D.S."/>
            <person name="Flajnik M.F."/>
            <person name="Houston D.W."/>
            <person name="Shendure J."/>
            <person name="DuPasquier L."/>
            <person name="Vize P.D."/>
            <person name="Zorn A.M."/>
            <person name="Ito M."/>
            <person name="Marcotte E.M."/>
            <person name="Wallingford J.B."/>
            <person name="Ito Y."/>
            <person name="Asashima M."/>
            <person name="Ueno N."/>
            <person name="Matsuda Y."/>
            <person name="Veenstra G.J."/>
            <person name="Fujiyama A."/>
            <person name="Harland R.M."/>
            <person name="Taira M."/>
            <person name="Rokhsar D.S."/>
        </authorList>
    </citation>
    <scope>NUCLEOTIDE SEQUENCE [LARGE SCALE GENOMIC DNA]</scope>
    <source>
        <strain evidence="2">J</strain>
    </source>
</reference>
<sequence length="86" mass="9630">MFIVFNTSTCLHSKHIENIVTNAGNIGTWTSHAVFITKYFPETIACYFYNSAFTQISNSNKKKMSLLGLTLVNHIITSASQVKNNI</sequence>
<proteinExistence type="predicted"/>
<evidence type="ECO:0000313" key="2">
    <source>
        <dbReference type="Proteomes" id="UP000694892"/>
    </source>
</evidence>
<gene>
    <name evidence="1" type="ORF">XELAEV_18021128mg</name>
</gene>
<dbReference type="AlphaFoldDB" id="A0A974D8Z3"/>
<protein>
    <submittedName>
        <fullName evidence="1">Uncharacterized protein</fullName>
    </submittedName>
</protein>
<accession>A0A974D8Z3</accession>
<dbReference type="EMBL" id="CM004471">
    <property type="protein sequence ID" value="OCT87433.1"/>
    <property type="molecule type" value="Genomic_DNA"/>
</dbReference>
<evidence type="ECO:0000313" key="1">
    <source>
        <dbReference type="EMBL" id="OCT87433.1"/>
    </source>
</evidence>
<organism evidence="1 2">
    <name type="scientific">Xenopus laevis</name>
    <name type="common">African clawed frog</name>
    <dbReference type="NCBI Taxonomy" id="8355"/>
    <lineage>
        <taxon>Eukaryota</taxon>
        <taxon>Metazoa</taxon>
        <taxon>Chordata</taxon>
        <taxon>Craniata</taxon>
        <taxon>Vertebrata</taxon>
        <taxon>Euteleostomi</taxon>
        <taxon>Amphibia</taxon>
        <taxon>Batrachia</taxon>
        <taxon>Anura</taxon>
        <taxon>Pipoidea</taxon>
        <taxon>Pipidae</taxon>
        <taxon>Xenopodinae</taxon>
        <taxon>Xenopus</taxon>
        <taxon>Xenopus</taxon>
    </lineage>
</organism>